<feature type="region of interest" description="Disordered" evidence="8">
    <location>
        <begin position="268"/>
        <end position="350"/>
    </location>
</feature>
<dbReference type="GO" id="GO:0032541">
    <property type="term" value="C:cortical endoplasmic reticulum"/>
    <property type="evidence" value="ECO:0007669"/>
    <property type="project" value="TreeGrafter"/>
</dbReference>
<dbReference type="Pfam" id="PF03931">
    <property type="entry name" value="Skp1_POZ"/>
    <property type="match status" value="1"/>
</dbReference>
<dbReference type="Gene3D" id="2.30.29.30">
    <property type="entry name" value="Pleckstrin-homology domain (PH domain)/Phosphotyrosine-binding domain (PTB)"/>
    <property type="match status" value="1"/>
</dbReference>
<evidence type="ECO:0000256" key="1">
    <source>
        <dbReference type="ARBA" id="ARBA00004167"/>
    </source>
</evidence>
<protein>
    <recommendedName>
        <fullName evidence="9">VASt domain-containing protein</fullName>
    </recommendedName>
</protein>
<feature type="compositionally biased region" description="Polar residues" evidence="8">
    <location>
        <begin position="498"/>
        <end position="511"/>
    </location>
</feature>
<feature type="compositionally biased region" description="Low complexity" evidence="8">
    <location>
        <begin position="462"/>
        <end position="479"/>
    </location>
</feature>
<evidence type="ECO:0000313" key="10">
    <source>
        <dbReference type="EMBL" id="QOU20036.1"/>
    </source>
</evidence>
<dbReference type="GO" id="GO:0005886">
    <property type="term" value="C:plasma membrane"/>
    <property type="evidence" value="ECO:0007669"/>
    <property type="project" value="TreeGrafter"/>
</dbReference>
<dbReference type="EMBL" id="CP063135">
    <property type="protein sequence ID" value="QOU20036.1"/>
    <property type="molecule type" value="Genomic_DNA"/>
</dbReference>
<feature type="region of interest" description="Disordered" evidence="8">
    <location>
        <begin position="451"/>
        <end position="517"/>
    </location>
</feature>
<dbReference type="SMART" id="SM00568">
    <property type="entry name" value="GRAM"/>
    <property type="match status" value="1"/>
</dbReference>
<dbReference type="InterPro" id="IPR031968">
    <property type="entry name" value="VASt"/>
</dbReference>
<dbReference type="CDD" id="cd18322">
    <property type="entry name" value="BTB_POZ_SKP1"/>
    <property type="match status" value="1"/>
</dbReference>
<feature type="coiled-coil region" evidence="7">
    <location>
        <begin position="1375"/>
        <end position="1402"/>
    </location>
</feature>
<dbReference type="InterPro" id="IPR036296">
    <property type="entry name" value="SKP1-like_dim_sf"/>
</dbReference>
<dbReference type="GeneID" id="64576607"/>
<dbReference type="GO" id="GO:0005789">
    <property type="term" value="C:endoplasmic reticulum membrane"/>
    <property type="evidence" value="ECO:0007669"/>
    <property type="project" value="TreeGrafter"/>
</dbReference>
<dbReference type="KEGG" id="bbrx:BRETT_004684"/>
<organism evidence="10 11">
    <name type="scientific">Dekkera bruxellensis</name>
    <name type="common">Brettanomyces custersii</name>
    <dbReference type="NCBI Taxonomy" id="5007"/>
    <lineage>
        <taxon>Eukaryota</taxon>
        <taxon>Fungi</taxon>
        <taxon>Dikarya</taxon>
        <taxon>Ascomycota</taxon>
        <taxon>Saccharomycotina</taxon>
        <taxon>Pichiomycetes</taxon>
        <taxon>Pichiales</taxon>
        <taxon>Pichiaceae</taxon>
        <taxon>Brettanomyces</taxon>
    </lineage>
</organism>
<evidence type="ECO:0000259" key="9">
    <source>
        <dbReference type="PROSITE" id="PS51778"/>
    </source>
</evidence>
<feature type="region of interest" description="Disordered" evidence="8">
    <location>
        <begin position="642"/>
        <end position="676"/>
    </location>
</feature>
<keyword evidence="6" id="KW-0472">Membrane</keyword>
<evidence type="ECO:0000256" key="4">
    <source>
        <dbReference type="ARBA" id="ARBA00022692"/>
    </source>
</evidence>
<feature type="compositionally biased region" description="Acidic residues" evidence="8">
    <location>
        <begin position="915"/>
        <end position="938"/>
    </location>
</feature>
<reference evidence="10" key="1">
    <citation type="submission" date="2020-10" db="EMBL/GenBank/DDBJ databases">
        <authorList>
            <person name="Palmer J.M."/>
        </authorList>
    </citation>
    <scope>NUCLEOTIDE SEQUENCE</scope>
    <source>
        <strain evidence="10">UCD 2041</strain>
    </source>
</reference>
<dbReference type="GO" id="GO:0005739">
    <property type="term" value="C:mitochondrion"/>
    <property type="evidence" value="ECO:0007669"/>
    <property type="project" value="TreeGrafter"/>
</dbReference>
<dbReference type="Pfam" id="PF01466">
    <property type="entry name" value="Skp1"/>
    <property type="match status" value="1"/>
</dbReference>
<dbReference type="InterPro" id="IPR011993">
    <property type="entry name" value="PH-like_dom_sf"/>
</dbReference>
<evidence type="ECO:0000256" key="2">
    <source>
        <dbReference type="ARBA" id="ARBA00006582"/>
    </source>
</evidence>
<feature type="compositionally biased region" description="Polar residues" evidence="8">
    <location>
        <begin position="325"/>
        <end position="348"/>
    </location>
</feature>
<dbReference type="Gene3D" id="3.30.710.10">
    <property type="entry name" value="Potassium Channel Kv1.1, Chain A"/>
    <property type="match status" value="1"/>
</dbReference>
<dbReference type="SUPFAM" id="SSF54695">
    <property type="entry name" value="POZ domain"/>
    <property type="match status" value="1"/>
</dbReference>
<feature type="compositionally biased region" description="Acidic residues" evidence="8">
    <location>
        <begin position="40"/>
        <end position="60"/>
    </location>
</feature>
<dbReference type="OrthoDB" id="2162691at2759"/>
<dbReference type="Proteomes" id="UP000663131">
    <property type="component" value="Chromosome 7"/>
</dbReference>
<proteinExistence type="inferred from homology"/>
<feature type="region of interest" description="Disordered" evidence="8">
    <location>
        <begin position="1331"/>
        <end position="1361"/>
    </location>
</feature>
<reference evidence="10" key="2">
    <citation type="journal article" name="BMC Genomics">
        <title>New genome assemblies reveal patterns of domestication and adaptation across Brettanomyces (Dekkera) species.</title>
        <authorList>
            <person name="Roach M.J."/>
            <person name="Borneman A.R."/>
        </authorList>
    </citation>
    <scope>NUCLEOTIDE SEQUENCE</scope>
    <source>
        <strain evidence="10">UCD 2041</strain>
    </source>
</reference>
<feature type="region of interest" description="Disordered" evidence="8">
    <location>
        <begin position="915"/>
        <end position="1035"/>
    </location>
</feature>
<keyword evidence="4" id="KW-0812">Transmembrane</keyword>
<comment type="similarity">
    <text evidence="3">Belongs to the SKP1 family.</text>
</comment>
<dbReference type="InterPro" id="IPR016073">
    <property type="entry name" value="Skp1_comp_POZ"/>
</dbReference>
<dbReference type="SUPFAM" id="SSF81382">
    <property type="entry name" value="Skp1 dimerisation domain-like"/>
    <property type="match status" value="1"/>
</dbReference>
<comment type="subcellular location">
    <subcellularLocation>
        <location evidence="1">Membrane</location>
        <topology evidence="1">Single-pass membrane protein</topology>
    </subcellularLocation>
</comment>
<evidence type="ECO:0000256" key="7">
    <source>
        <dbReference type="SAM" id="Coils"/>
    </source>
</evidence>
<feature type="compositionally biased region" description="Basic residues" evidence="8">
    <location>
        <begin position="272"/>
        <end position="282"/>
    </location>
</feature>
<dbReference type="GO" id="GO:0032366">
    <property type="term" value="P:intracellular sterol transport"/>
    <property type="evidence" value="ECO:0007669"/>
    <property type="project" value="TreeGrafter"/>
</dbReference>
<feature type="region of interest" description="Disordered" evidence="8">
    <location>
        <begin position="702"/>
        <end position="735"/>
    </location>
</feature>
<dbReference type="PANTHER" id="PTHR23319">
    <property type="entry name" value="GRAM DOMAIN CONTAINING 1B, ISOFORM E"/>
    <property type="match status" value="1"/>
</dbReference>
<dbReference type="SMART" id="SM00512">
    <property type="entry name" value="Skp1"/>
    <property type="match status" value="1"/>
</dbReference>
<dbReference type="InterPro" id="IPR016072">
    <property type="entry name" value="Skp1_comp_dimer"/>
</dbReference>
<dbReference type="InterPro" id="IPR051482">
    <property type="entry name" value="Cholesterol_transport"/>
</dbReference>
<feature type="compositionally biased region" description="Polar residues" evidence="8">
    <location>
        <begin position="1021"/>
        <end position="1035"/>
    </location>
</feature>
<dbReference type="Pfam" id="PF16016">
    <property type="entry name" value="VASt"/>
    <property type="match status" value="1"/>
</dbReference>
<sequence>MAKERQIVIITSDGDKFPVERKVAEKSILIKNMLKNLLPPEDEQEDDDSDVDVDEDDEPIEIPTQNVRSAVMKNILEWCEHYKDYEFPDDEQDDDSKKSAPIDPWDSNFLNVDQEMLYEIILAANYLNIKPLLNAGCKVVAEMIRGKSPEEIRKTFNIVNDFTPEEEAAIRRENEWAEDPSAAGLPQIFKSVDHFAFPIRLKKLTLRILASNPYHRHTEGHLIEPYKSVPMVSKKSRSRAGSVKFVRHRSLHADKVCNKSFPKLTGNIKTKLASRSHSRPKPRPLSLNSYGPERDLISETKAKHRQSSSSIPMEQLSKRRHIDGQESSLAQTQATKSEASLDPSSQEKISGKSMYKLPDTHSSTSFVALSKPQAAFKNPSSSSASLLAAKKSNLSVDSDDGIEVHGNVTLKNASTNNYATLDLSPVVSGRPIKFSPISKKHRLPRRLHLHLRTGAESERKASASSSIQNSISNSSWFSSDPNGPVDESTIGAEKSFPSPISASGAQQSLHPSATKRKSNGLISSLINSLSFRSQPESNDHIDSPVLSLADLPKSDELLTPVHSQQNSDVLASPSAESVSFKPVKKSLVSTLGQGGLTLESIMADKSPSLHEKQDGVFNDYVESPKSDGIVQSLDEDTISEDSMLSSSGARVSGQFRRRQNRNYRSVTESKPGSPMSIKMGHLNSGINGSLSKAFQKPCMSIKNPLHGVRGRSKTVSAGEKIKNDSDSQFGADTSAPMVKRPSEMTIDEDSELTKYNSSNKDESSVSLQYPKKTVDMASRLGLKFANEKRQSYFHGLFTEIPDNEPLFEDYSCALRKDILVQGRLFISSKHMAFYSNIIGLVTHICVPWNKVLSIQKKKTVGIPNALQFSTLHDKYSFASFMSRDSTYKFIYKIWTNGTSKPLAGSMDTLDINLDPEVESQDDDSDLNEPDEENTEDGEMLNFVEGAKIKNADQTRKLSKSKNGNAGEEIGDLAHDEGYDTDSSVSDPENMVSDMADSENDLEKNKKGFNGLTLSGPRHHSPTSTGYTAESNESPISEGNVINAPVGVVFELLFGDDVTFTKDVLKAQGNIDISDVPKFADGTRTYTFTKPLNGPIGPKQTKCHITEKIEKKDFDTCIIVSQTSETPDVPSGNSFQIRTRSFLSWGSNDTTILSVYASVVWTGKSWIKSAVEKGSVSGQKQSVAVLLQELRKKVQDAGKEKSKRKSTSTKKRVAEKQILEVVKPLEAGPKPVASSGFMSWIPGLSTILEVKFDLKTVLIIVLFVILLFGRSRPTTQLGYSIDNLTGDIQYSGFPLTSSFQVNGVGSRRFLQSEADLWDWIDERHKKVSLQDQINDSTGEHSPVSLKHGKIQPSAPSDKRFDGSLDSVEQIGSKLKSQELESIVEMMEKRLEILKQQAQIAQDRESADAI</sequence>
<feature type="domain" description="VASt" evidence="9">
    <location>
        <begin position="1031"/>
        <end position="1197"/>
    </location>
</feature>
<keyword evidence="7" id="KW-0175">Coiled coil</keyword>
<evidence type="ECO:0000256" key="6">
    <source>
        <dbReference type="ARBA" id="ARBA00023136"/>
    </source>
</evidence>
<dbReference type="InterPro" id="IPR004182">
    <property type="entry name" value="GRAM"/>
</dbReference>
<dbReference type="GO" id="GO:0120015">
    <property type="term" value="F:sterol transfer activity"/>
    <property type="evidence" value="ECO:0007669"/>
    <property type="project" value="TreeGrafter"/>
</dbReference>
<dbReference type="PANTHER" id="PTHR23319:SF4">
    <property type="entry name" value="GRAM DOMAIN CONTAINING 1B, ISOFORM E"/>
    <property type="match status" value="1"/>
</dbReference>
<comment type="similarity">
    <text evidence="2">Belongs to the YSP2 family.</text>
</comment>
<dbReference type="GO" id="GO:0032934">
    <property type="term" value="F:sterol binding"/>
    <property type="evidence" value="ECO:0007669"/>
    <property type="project" value="TreeGrafter"/>
</dbReference>
<dbReference type="FunFam" id="3.30.710.10:FF:000133">
    <property type="entry name" value="Suppressor of kinetochore protein 1"/>
    <property type="match status" value="1"/>
</dbReference>
<evidence type="ECO:0000256" key="8">
    <source>
        <dbReference type="SAM" id="MobiDB-lite"/>
    </source>
</evidence>
<dbReference type="GO" id="GO:0006511">
    <property type="term" value="P:ubiquitin-dependent protein catabolic process"/>
    <property type="evidence" value="ECO:0007669"/>
    <property type="project" value="InterPro"/>
</dbReference>
<dbReference type="PROSITE" id="PS51778">
    <property type="entry name" value="VAST"/>
    <property type="match status" value="1"/>
</dbReference>
<gene>
    <name evidence="10" type="ORF">BRETT_004684</name>
</gene>
<keyword evidence="5" id="KW-1133">Transmembrane helix</keyword>
<dbReference type="InterPro" id="IPR011333">
    <property type="entry name" value="SKP1/BTB/POZ_sf"/>
</dbReference>
<feature type="compositionally biased region" description="Basic and acidic residues" evidence="8">
    <location>
        <begin position="946"/>
        <end position="955"/>
    </location>
</feature>
<dbReference type="CDD" id="cd13220">
    <property type="entry name" value="PH-GRAM_GRAMDC"/>
    <property type="match status" value="1"/>
</dbReference>
<feature type="region of interest" description="Disordered" evidence="8">
    <location>
        <begin position="35"/>
        <end position="60"/>
    </location>
</feature>
<dbReference type="RefSeq" id="XP_041136529.1">
    <property type="nucleotide sequence ID" value="XM_041283177.1"/>
</dbReference>
<feature type="compositionally biased region" description="Basic and acidic residues" evidence="8">
    <location>
        <begin position="292"/>
        <end position="301"/>
    </location>
</feature>
<dbReference type="Pfam" id="PF02893">
    <property type="entry name" value="GRAM"/>
    <property type="match status" value="1"/>
</dbReference>
<evidence type="ECO:0000256" key="3">
    <source>
        <dbReference type="ARBA" id="ARBA00009993"/>
    </source>
</evidence>
<dbReference type="GO" id="GO:0140268">
    <property type="term" value="C:endoplasmic reticulum-plasma membrane contact site"/>
    <property type="evidence" value="ECO:0007669"/>
    <property type="project" value="TreeGrafter"/>
</dbReference>
<dbReference type="InterPro" id="IPR001232">
    <property type="entry name" value="SKP1-like"/>
</dbReference>
<evidence type="ECO:0000313" key="11">
    <source>
        <dbReference type="Proteomes" id="UP000663131"/>
    </source>
</evidence>
<evidence type="ECO:0000256" key="5">
    <source>
        <dbReference type="ARBA" id="ARBA00022989"/>
    </source>
</evidence>
<name>A0A871R411_DEKBR</name>
<accession>A0A871R411</accession>